<keyword evidence="3" id="KW-1185">Reference proteome</keyword>
<keyword evidence="1" id="KW-0812">Transmembrane</keyword>
<dbReference type="EMBL" id="CP108110">
    <property type="protein sequence ID" value="WUQ86352.1"/>
    <property type="molecule type" value="Genomic_DNA"/>
</dbReference>
<organism evidence="2 3">
    <name type="scientific">Kitasatospora purpeofusca</name>
    <dbReference type="NCBI Taxonomy" id="67352"/>
    <lineage>
        <taxon>Bacteria</taxon>
        <taxon>Bacillati</taxon>
        <taxon>Actinomycetota</taxon>
        <taxon>Actinomycetes</taxon>
        <taxon>Kitasatosporales</taxon>
        <taxon>Streptomycetaceae</taxon>
        <taxon>Kitasatospora</taxon>
    </lineage>
</organism>
<accession>A0ABZ1U589</accession>
<evidence type="ECO:0008006" key="4">
    <source>
        <dbReference type="Google" id="ProtNLM"/>
    </source>
</evidence>
<sequence length="48" mass="5549">MRSLPLALFYYAVVSPVGLAARLFHDPLRRRWRRQATSYFQLPAGGRS</sequence>
<proteinExistence type="predicted"/>
<evidence type="ECO:0000313" key="2">
    <source>
        <dbReference type="EMBL" id="WUQ86352.1"/>
    </source>
</evidence>
<dbReference type="Proteomes" id="UP001432222">
    <property type="component" value="Chromosome"/>
</dbReference>
<keyword evidence="1" id="KW-1133">Transmembrane helix</keyword>
<feature type="transmembrane region" description="Helical" evidence="1">
    <location>
        <begin position="6"/>
        <end position="24"/>
    </location>
</feature>
<reference evidence="2" key="1">
    <citation type="submission" date="2022-10" db="EMBL/GenBank/DDBJ databases">
        <title>The complete genomes of actinobacterial strains from the NBC collection.</title>
        <authorList>
            <person name="Joergensen T.S."/>
            <person name="Alvarez Arevalo M."/>
            <person name="Sterndorff E.B."/>
            <person name="Faurdal D."/>
            <person name="Vuksanovic O."/>
            <person name="Mourched A.-S."/>
            <person name="Charusanti P."/>
            <person name="Shaw S."/>
            <person name="Blin K."/>
            <person name="Weber T."/>
        </authorList>
    </citation>
    <scope>NUCLEOTIDE SEQUENCE</scope>
    <source>
        <strain evidence="2">NBC_00222</strain>
    </source>
</reference>
<evidence type="ECO:0000313" key="3">
    <source>
        <dbReference type="Proteomes" id="UP001432222"/>
    </source>
</evidence>
<protein>
    <recommendedName>
        <fullName evidence="4">NarG-like domain-containing protein</fullName>
    </recommendedName>
</protein>
<dbReference type="RefSeq" id="WP_328956979.1">
    <property type="nucleotide sequence ID" value="NZ_CP108110.1"/>
</dbReference>
<keyword evidence="1" id="KW-0472">Membrane</keyword>
<gene>
    <name evidence="2" type="ORF">OHA16_27410</name>
</gene>
<name>A0ABZ1U589_9ACTN</name>
<evidence type="ECO:0000256" key="1">
    <source>
        <dbReference type="SAM" id="Phobius"/>
    </source>
</evidence>